<dbReference type="EMBL" id="JATM01000001">
    <property type="protein sequence ID" value="OOL19753.1"/>
    <property type="molecule type" value="Genomic_DNA"/>
</dbReference>
<dbReference type="Gene3D" id="3.40.50.1820">
    <property type="entry name" value="alpha/beta hydrolase"/>
    <property type="match status" value="1"/>
</dbReference>
<dbReference type="GO" id="GO:0018738">
    <property type="term" value="F:S-formylglutathione hydrolase activity"/>
    <property type="evidence" value="ECO:0007669"/>
    <property type="project" value="UniProtKB-UniRule"/>
</dbReference>
<dbReference type="GO" id="GO:0052689">
    <property type="term" value="F:carboxylic ester hydrolase activity"/>
    <property type="evidence" value="ECO:0007669"/>
    <property type="project" value="UniProtKB-KW"/>
</dbReference>
<evidence type="ECO:0000256" key="2">
    <source>
        <dbReference type="ARBA" id="ARBA00012479"/>
    </source>
</evidence>
<evidence type="ECO:0000256" key="7">
    <source>
        <dbReference type="PIRSR" id="PIRSR614186-1"/>
    </source>
</evidence>
<protein>
    <recommendedName>
        <fullName evidence="2 6">S-formylglutathione hydrolase</fullName>
        <ecNumber evidence="2 6">3.1.2.12</ecNumber>
    </recommendedName>
</protein>
<keyword evidence="10" id="KW-1185">Reference proteome</keyword>
<dbReference type="RefSeq" id="WP_077395577.1">
    <property type="nucleotide sequence ID" value="NZ_JATM01000001.1"/>
</dbReference>
<dbReference type="EC" id="3.1.2.12" evidence="2 6"/>
<evidence type="ECO:0000313" key="10">
    <source>
        <dbReference type="Proteomes" id="UP000200980"/>
    </source>
</evidence>
<comment type="similarity">
    <text evidence="1 8">Belongs to the esterase D family.</text>
</comment>
<sequence length="283" mass="30946">MTDNPFTLIERHACCGGEIHFLSHQSQELGLPARVNLFLPPQALAGTQVPVVHVLAGLTCTQDTFLIKSNAIRYAAKYGLALVAPDTSPRGADVAGEDEAYDLGTGAGYYVDATSDPWAAHYRMGSYVRNELPTLIEEHFPIKVGHRGIMGHSMGGMGALSIALGDAGAWRTVSAFAPISSPSQVDWGRKVAASYFGGYEAEWTQYDPCLLLDSGRIHPGTLLVDQGNDDEFLDRLRPDRLEQAAKAAGQSLKLRRHEGYDHSYWFVQSFIQDHLKHHAEGLL</sequence>
<dbReference type="Pfam" id="PF00756">
    <property type="entry name" value="Esterase"/>
    <property type="match status" value="1"/>
</dbReference>
<organism evidence="9 10">
    <name type="scientific">Bombella intestini</name>
    <dbReference type="NCBI Taxonomy" id="1539051"/>
    <lineage>
        <taxon>Bacteria</taxon>
        <taxon>Pseudomonadati</taxon>
        <taxon>Pseudomonadota</taxon>
        <taxon>Alphaproteobacteria</taxon>
        <taxon>Acetobacterales</taxon>
        <taxon>Acetobacteraceae</taxon>
        <taxon>Bombella</taxon>
    </lineage>
</organism>
<dbReference type="Proteomes" id="UP000200980">
    <property type="component" value="Unassembled WGS sequence"/>
</dbReference>
<keyword evidence="3 8" id="KW-0719">Serine esterase</keyword>
<accession>A0A1S8GRT3</accession>
<dbReference type="InterPro" id="IPR014186">
    <property type="entry name" value="S-formylglutathione_hydrol"/>
</dbReference>
<comment type="caution">
    <text evidence="9">The sequence shown here is derived from an EMBL/GenBank/DDBJ whole genome shotgun (WGS) entry which is preliminary data.</text>
</comment>
<dbReference type="AlphaFoldDB" id="A0A1S8GRT3"/>
<evidence type="ECO:0000256" key="4">
    <source>
        <dbReference type="ARBA" id="ARBA00022801"/>
    </source>
</evidence>
<dbReference type="GO" id="GO:0046294">
    <property type="term" value="P:formaldehyde catabolic process"/>
    <property type="evidence" value="ECO:0007669"/>
    <property type="project" value="InterPro"/>
</dbReference>
<feature type="active site" description="Charge relay system" evidence="7">
    <location>
        <position position="153"/>
    </location>
</feature>
<dbReference type="PANTHER" id="PTHR10061:SF0">
    <property type="entry name" value="S-FORMYLGLUTATHIONE HYDROLASE"/>
    <property type="match status" value="1"/>
</dbReference>
<gene>
    <name evidence="9" type="ORF">AL01_01975</name>
</gene>
<dbReference type="OrthoDB" id="9782200at2"/>
<keyword evidence="4 8" id="KW-0378">Hydrolase</keyword>
<proteinExistence type="inferred from homology"/>
<evidence type="ECO:0000313" key="9">
    <source>
        <dbReference type="EMBL" id="OOL19753.1"/>
    </source>
</evidence>
<reference evidence="9 10" key="1">
    <citation type="journal article" date="2016" name="PLoS ONE">
        <title>Whole-Genome Sequence Analysis of Bombella intestini LMG 28161T, a Novel Acetic Acid Bacterium Isolated from the Crop of a Red-Tailed Bumble Bee, Bombus lapidarius.</title>
        <authorList>
            <person name="Li L."/>
            <person name="Illeghems K."/>
            <person name="Van Kerrebroeck S."/>
            <person name="Borremans W."/>
            <person name="Cleenwerck I."/>
            <person name="Smagghe G."/>
            <person name="De Vuyst L."/>
            <person name="Vandamme P."/>
        </authorList>
    </citation>
    <scope>NUCLEOTIDE SEQUENCE [LARGE SCALE GENOMIC DNA]</scope>
    <source>
        <strain evidence="9 10">R-52487</strain>
    </source>
</reference>
<feature type="active site" description="Charge relay system" evidence="7">
    <location>
        <position position="262"/>
    </location>
</feature>
<dbReference type="PANTHER" id="PTHR10061">
    <property type="entry name" value="S-FORMYLGLUTATHIONE HYDROLASE"/>
    <property type="match status" value="1"/>
</dbReference>
<comment type="function">
    <text evidence="8">Serine hydrolase involved in the detoxification of formaldehyde.</text>
</comment>
<dbReference type="SUPFAM" id="SSF53474">
    <property type="entry name" value="alpha/beta-Hydrolases"/>
    <property type="match status" value="1"/>
</dbReference>
<evidence type="ECO:0000256" key="8">
    <source>
        <dbReference type="RuleBase" id="RU363068"/>
    </source>
</evidence>
<evidence type="ECO:0000256" key="6">
    <source>
        <dbReference type="NCBIfam" id="TIGR02821"/>
    </source>
</evidence>
<evidence type="ECO:0000256" key="1">
    <source>
        <dbReference type="ARBA" id="ARBA00005622"/>
    </source>
</evidence>
<dbReference type="GO" id="GO:0005829">
    <property type="term" value="C:cytosol"/>
    <property type="evidence" value="ECO:0007669"/>
    <property type="project" value="TreeGrafter"/>
</dbReference>
<evidence type="ECO:0000256" key="5">
    <source>
        <dbReference type="ARBA" id="ARBA00047590"/>
    </source>
</evidence>
<dbReference type="STRING" id="1539051.AL01_01975"/>
<dbReference type="NCBIfam" id="TIGR02821">
    <property type="entry name" value="fghA_ester_D"/>
    <property type="match status" value="1"/>
</dbReference>
<dbReference type="InterPro" id="IPR000801">
    <property type="entry name" value="Esterase-like"/>
</dbReference>
<dbReference type="InterPro" id="IPR029058">
    <property type="entry name" value="AB_hydrolase_fold"/>
</dbReference>
<comment type="catalytic activity">
    <reaction evidence="5 8">
        <text>S-formylglutathione + H2O = formate + glutathione + H(+)</text>
        <dbReference type="Rhea" id="RHEA:14961"/>
        <dbReference type="ChEBI" id="CHEBI:15377"/>
        <dbReference type="ChEBI" id="CHEBI:15378"/>
        <dbReference type="ChEBI" id="CHEBI:15740"/>
        <dbReference type="ChEBI" id="CHEBI:57688"/>
        <dbReference type="ChEBI" id="CHEBI:57925"/>
        <dbReference type="EC" id="3.1.2.12"/>
    </reaction>
</comment>
<feature type="active site" description="Charge relay system" evidence="7">
    <location>
        <position position="230"/>
    </location>
</feature>
<evidence type="ECO:0000256" key="3">
    <source>
        <dbReference type="ARBA" id="ARBA00022487"/>
    </source>
</evidence>
<name>A0A1S8GRT3_9PROT</name>